<accession>A0ABV0K7Z4</accession>
<organism evidence="2 3">
    <name type="scientific">Leptolyngbya subtilissima DQ-A4</name>
    <dbReference type="NCBI Taxonomy" id="2933933"/>
    <lineage>
        <taxon>Bacteria</taxon>
        <taxon>Bacillati</taxon>
        <taxon>Cyanobacteriota</taxon>
        <taxon>Cyanophyceae</taxon>
        <taxon>Leptolyngbyales</taxon>
        <taxon>Leptolyngbyaceae</taxon>
        <taxon>Leptolyngbya group</taxon>
        <taxon>Leptolyngbya</taxon>
    </lineage>
</organism>
<dbReference type="InterPro" id="IPR011037">
    <property type="entry name" value="Pyrv_Knase-like_insert_dom_sf"/>
</dbReference>
<dbReference type="EMBL" id="JAMPKX010000009">
    <property type="protein sequence ID" value="MEP0948870.1"/>
    <property type="molecule type" value="Genomic_DNA"/>
</dbReference>
<proteinExistence type="predicted"/>
<dbReference type="PROSITE" id="PS51340">
    <property type="entry name" value="MOSC"/>
    <property type="match status" value="1"/>
</dbReference>
<protein>
    <submittedName>
        <fullName evidence="2">MOSC N-terminal beta barrel domain-containing protein</fullName>
    </submittedName>
</protein>
<evidence type="ECO:0000259" key="1">
    <source>
        <dbReference type="PROSITE" id="PS51340"/>
    </source>
</evidence>
<dbReference type="Proteomes" id="UP001482513">
    <property type="component" value="Unassembled WGS sequence"/>
</dbReference>
<comment type="caution">
    <text evidence="2">The sequence shown here is derived from an EMBL/GenBank/DDBJ whole genome shotgun (WGS) entry which is preliminary data.</text>
</comment>
<evidence type="ECO:0000313" key="3">
    <source>
        <dbReference type="Proteomes" id="UP001482513"/>
    </source>
</evidence>
<dbReference type="SUPFAM" id="SSF141673">
    <property type="entry name" value="MOSC N-terminal domain-like"/>
    <property type="match status" value="1"/>
</dbReference>
<dbReference type="InterPro" id="IPR005302">
    <property type="entry name" value="MoCF_Sase_C"/>
</dbReference>
<dbReference type="SUPFAM" id="SSF50800">
    <property type="entry name" value="PK beta-barrel domain-like"/>
    <property type="match status" value="1"/>
</dbReference>
<gene>
    <name evidence="2" type="ORF">NC992_18450</name>
</gene>
<dbReference type="InterPro" id="IPR005303">
    <property type="entry name" value="MOCOS_middle"/>
</dbReference>
<dbReference type="Pfam" id="PF03476">
    <property type="entry name" value="MOSC_N"/>
    <property type="match status" value="1"/>
</dbReference>
<feature type="domain" description="MOSC" evidence="1">
    <location>
        <begin position="89"/>
        <end position="258"/>
    </location>
</feature>
<dbReference type="Pfam" id="PF03473">
    <property type="entry name" value="MOSC"/>
    <property type="match status" value="1"/>
</dbReference>
<name>A0ABV0K7Z4_9CYAN</name>
<sequence length="258" mass="28362">MTCHLARIDRFPVKSLDGVSVSQATVLASGALEGDRTYALFDAQNRLINGKRNAAIHRLRATFTENSEVITLAIEGDNVSATFRMQEQKSQLEAWLSDYFQQPVTLRENRNLGFPDDTAAAGPTIVSTATLATVAAWHNLTLEETRRRFRTNLEIDGVPAFWEDQLFGPDSAPVRFAIGNVVLEGINPCQRCIVPTRDTLTGAATAPFQKTFSQQRAATLPDWAPSSRFNHFYKLAVNTNIIGQGGHTLKVGDSVSLI</sequence>
<evidence type="ECO:0000313" key="2">
    <source>
        <dbReference type="EMBL" id="MEP0948870.1"/>
    </source>
</evidence>
<keyword evidence="3" id="KW-1185">Reference proteome</keyword>
<dbReference type="RefSeq" id="WP_190694614.1">
    <property type="nucleotide sequence ID" value="NZ_JAMPKX010000009.1"/>
</dbReference>
<reference evidence="2 3" key="1">
    <citation type="submission" date="2022-04" db="EMBL/GenBank/DDBJ databases">
        <title>Positive selection, recombination, and allopatry shape intraspecific diversity of widespread and dominant cyanobacteria.</title>
        <authorList>
            <person name="Wei J."/>
            <person name="Shu W."/>
            <person name="Hu C."/>
        </authorList>
    </citation>
    <scope>NUCLEOTIDE SEQUENCE [LARGE SCALE GENOMIC DNA]</scope>
    <source>
        <strain evidence="2 3">DQ-A4</strain>
    </source>
</reference>